<proteinExistence type="predicted"/>
<gene>
    <name evidence="1" type="ORF">UFOVP267_21</name>
</gene>
<evidence type="ECO:0000313" key="1">
    <source>
        <dbReference type="EMBL" id="CAB4134096.1"/>
    </source>
</evidence>
<organism evidence="1">
    <name type="scientific">uncultured Caudovirales phage</name>
    <dbReference type="NCBI Taxonomy" id="2100421"/>
    <lineage>
        <taxon>Viruses</taxon>
        <taxon>Duplodnaviria</taxon>
        <taxon>Heunggongvirae</taxon>
        <taxon>Uroviricota</taxon>
        <taxon>Caudoviricetes</taxon>
        <taxon>Peduoviridae</taxon>
        <taxon>Maltschvirus</taxon>
        <taxon>Maltschvirus maltsch</taxon>
    </lineage>
</organism>
<dbReference type="EMBL" id="LR796282">
    <property type="protein sequence ID" value="CAB4134096.1"/>
    <property type="molecule type" value="Genomic_DNA"/>
</dbReference>
<sequence length="73" mass="8726">MTFREITVKYIKDVIRARTIHEIIAKELQEAHLRKLEAETAQEYAIAAIQYNEARIQRLQRRLLKHTEEGDYT</sequence>
<accession>A0A6J5LMC3</accession>
<reference evidence="1" key="1">
    <citation type="submission" date="2020-04" db="EMBL/GenBank/DDBJ databases">
        <authorList>
            <person name="Chiriac C."/>
            <person name="Salcher M."/>
            <person name="Ghai R."/>
            <person name="Kavagutti S V."/>
        </authorList>
    </citation>
    <scope>NUCLEOTIDE SEQUENCE</scope>
</reference>
<name>A0A6J5LMC3_9CAUD</name>
<protein>
    <submittedName>
        <fullName evidence="1">Uncharacterized protein</fullName>
    </submittedName>
</protein>